<dbReference type="GO" id="GO:0032259">
    <property type="term" value="P:methylation"/>
    <property type="evidence" value="ECO:0007669"/>
    <property type="project" value="UniProtKB-KW"/>
</dbReference>
<dbReference type="EMBL" id="KZ992589">
    <property type="protein sequence ID" value="RKP08578.1"/>
    <property type="molecule type" value="Genomic_DNA"/>
</dbReference>
<name>A0A4P9XR93_9FUNG</name>
<feature type="non-terminal residue" evidence="5">
    <location>
        <position position="198"/>
    </location>
</feature>
<dbReference type="InterPro" id="IPR002935">
    <property type="entry name" value="SAM_O-MeTrfase"/>
</dbReference>
<keyword evidence="3" id="KW-0949">S-adenosyl-L-methionine</keyword>
<keyword evidence="6" id="KW-1185">Reference proteome</keyword>
<dbReference type="GO" id="GO:0008171">
    <property type="term" value="F:O-methyltransferase activity"/>
    <property type="evidence" value="ECO:0007669"/>
    <property type="project" value="InterPro"/>
</dbReference>
<evidence type="ECO:0000256" key="4">
    <source>
        <dbReference type="ARBA" id="ARBA00023453"/>
    </source>
</evidence>
<evidence type="ECO:0000256" key="2">
    <source>
        <dbReference type="ARBA" id="ARBA00022679"/>
    </source>
</evidence>
<evidence type="ECO:0000256" key="3">
    <source>
        <dbReference type="ARBA" id="ARBA00022691"/>
    </source>
</evidence>
<sequence>SATQGRLLRMLARTMGVRRILELGCFTGQSALWLAEGALLGANRANAGASVQVVTCELDPQAAAMARAWIARAGLADQVQVWEGPAQTTCVQNAGPFDLIFIDANKGGYIQYLDTILSRNLLTEHGLIVADNGRPKGSAPPDVSSGIDSLVTNAKPGVRRAATAMHAFNRYSAADTRIEVILLPLFDGLSLIQRRASL</sequence>
<proteinExistence type="inferred from homology"/>
<evidence type="ECO:0000256" key="1">
    <source>
        <dbReference type="ARBA" id="ARBA00022603"/>
    </source>
</evidence>
<organism evidence="5 6">
    <name type="scientific">Thamnocephalis sphaerospora</name>
    <dbReference type="NCBI Taxonomy" id="78915"/>
    <lineage>
        <taxon>Eukaryota</taxon>
        <taxon>Fungi</taxon>
        <taxon>Fungi incertae sedis</taxon>
        <taxon>Zoopagomycota</taxon>
        <taxon>Zoopagomycotina</taxon>
        <taxon>Zoopagomycetes</taxon>
        <taxon>Zoopagales</taxon>
        <taxon>Sigmoideomycetaceae</taxon>
        <taxon>Thamnocephalis</taxon>
    </lineage>
</organism>
<keyword evidence="2 5" id="KW-0808">Transferase</keyword>
<dbReference type="InterPro" id="IPR050362">
    <property type="entry name" value="Cation-dep_OMT"/>
</dbReference>
<dbReference type="InterPro" id="IPR029063">
    <property type="entry name" value="SAM-dependent_MTases_sf"/>
</dbReference>
<dbReference type="Gene3D" id="3.40.50.150">
    <property type="entry name" value="Vaccinia Virus protein VP39"/>
    <property type="match status" value="1"/>
</dbReference>
<dbReference type="SUPFAM" id="SSF53335">
    <property type="entry name" value="S-adenosyl-L-methionine-dependent methyltransferases"/>
    <property type="match status" value="1"/>
</dbReference>
<keyword evidence="1 5" id="KW-0489">Methyltransferase</keyword>
<reference evidence="6" key="1">
    <citation type="journal article" date="2018" name="Nat. Microbiol.">
        <title>Leveraging single-cell genomics to expand the fungal tree of life.</title>
        <authorList>
            <person name="Ahrendt S.R."/>
            <person name="Quandt C.A."/>
            <person name="Ciobanu D."/>
            <person name="Clum A."/>
            <person name="Salamov A."/>
            <person name="Andreopoulos B."/>
            <person name="Cheng J.F."/>
            <person name="Woyke T."/>
            <person name="Pelin A."/>
            <person name="Henrissat B."/>
            <person name="Reynolds N.K."/>
            <person name="Benny G.L."/>
            <person name="Smith M.E."/>
            <person name="James T.Y."/>
            <person name="Grigoriev I.V."/>
        </authorList>
    </citation>
    <scope>NUCLEOTIDE SEQUENCE [LARGE SCALE GENOMIC DNA]</scope>
    <source>
        <strain evidence="6">RSA 1356</strain>
    </source>
</reference>
<evidence type="ECO:0000313" key="6">
    <source>
        <dbReference type="Proteomes" id="UP000271241"/>
    </source>
</evidence>
<dbReference type="Proteomes" id="UP000271241">
    <property type="component" value="Unassembled WGS sequence"/>
</dbReference>
<protein>
    <submittedName>
        <fullName evidence="5">O-methyltransferase</fullName>
    </submittedName>
</protein>
<dbReference type="PANTHER" id="PTHR10509">
    <property type="entry name" value="O-METHYLTRANSFERASE-RELATED"/>
    <property type="match status" value="1"/>
</dbReference>
<gene>
    <name evidence="5" type="ORF">THASP1DRAFT_7384</name>
</gene>
<dbReference type="OrthoDB" id="10251242at2759"/>
<feature type="non-terminal residue" evidence="5">
    <location>
        <position position="1"/>
    </location>
</feature>
<dbReference type="PROSITE" id="PS51682">
    <property type="entry name" value="SAM_OMT_I"/>
    <property type="match status" value="1"/>
</dbReference>
<dbReference type="PANTHER" id="PTHR10509:SF14">
    <property type="entry name" value="CAFFEOYL-COA O-METHYLTRANSFERASE 3-RELATED"/>
    <property type="match status" value="1"/>
</dbReference>
<dbReference type="STRING" id="78915.A0A4P9XR93"/>
<comment type="similarity">
    <text evidence="4">Belongs to the class I-like SAM-binding methyltransferase superfamily. Cation-dependent O-methyltransferase family.</text>
</comment>
<accession>A0A4P9XR93</accession>
<dbReference type="GO" id="GO:0008757">
    <property type="term" value="F:S-adenosylmethionine-dependent methyltransferase activity"/>
    <property type="evidence" value="ECO:0007669"/>
    <property type="project" value="TreeGrafter"/>
</dbReference>
<evidence type="ECO:0000313" key="5">
    <source>
        <dbReference type="EMBL" id="RKP08578.1"/>
    </source>
</evidence>
<dbReference type="Pfam" id="PF01596">
    <property type="entry name" value="Methyltransf_3"/>
    <property type="match status" value="1"/>
</dbReference>
<dbReference type="AlphaFoldDB" id="A0A4P9XR93"/>